<reference evidence="1 2" key="1">
    <citation type="journal article" date="2022" name="DNA Res.">
        <title>Chromosomal-level genome assembly of the orchid tree Bauhinia variegata (Leguminosae; Cercidoideae) supports the allotetraploid origin hypothesis of Bauhinia.</title>
        <authorList>
            <person name="Zhong Y."/>
            <person name="Chen Y."/>
            <person name="Zheng D."/>
            <person name="Pang J."/>
            <person name="Liu Y."/>
            <person name="Luo S."/>
            <person name="Meng S."/>
            <person name="Qian L."/>
            <person name="Wei D."/>
            <person name="Dai S."/>
            <person name="Zhou R."/>
        </authorList>
    </citation>
    <scope>NUCLEOTIDE SEQUENCE [LARGE SCALE GENOMIC DNA]</scope>
    <source>
        <strain evidence="1">BV-YZ2020</strain>
    </source>
</reference>
<sequence>MVSCFCRNLDNNNLTGSLPSQLLEKSLEGSLVLSNKNNSSNNKKRNIIVPLVASLGGILILLVAVAVLFVTLQRRNSKYVKEEAYVHDTSLQARRRQYSYSDIINMTNNFNRVLGKGGFGAVYLDYIDDTWVAVKMLSPSSVQGYQQFEAEVRDGGLYTMTLH</sequence>
<name>A0ACB9MX63_BAUVA</name>
<proteinExistence type="predicted"/>
<comment type="caution">
    <text evidence="1">The sequence shown here is derived from an EMBL/GenBank/DDBJ whole genome shotgun (WGS) entry which is preliminary data.</text>
</comment>
<keyword evidence="2" id="KW-1185">Reference proteome</keyword>
<gene>
    <name evidence="1" type="ORF">L6164_021022</name>
</gene>
<protein>
    <submittedName>
        <fullName evidence="1">Uncharacterized protein</fullName>
    </submittedName>
</protein>
<organism evidence="1 2">
    <name type="scientific">Bauhinia variegata</name>
    <name type="common">Purple orchid tree</name>
    <name type="synonym">Phanera variegata</name>
    <dbReference type="NCBI Taxonomy" id="167791"/>
    <lineage>
        <taxon>Eukaryota</taxon>
        <taxon>Viridiplantae</taxon>
        <taxon>Streptophyta</taxon>
        <taxon>Embryophyta</taxon>
        <taxon>Tracheophyta</taxon>
        <taxon>Spermatophyta</taxon>
        <taxon>Magnoliopsida</taxon>
        <taxon>eudicotyledons</taxon>
        <taxon>Gunneridae</taxon>
        <taxon>Pentapetalae</taxon>
        <taxon>rosids</taxon>
        <taxon>fabids</taxon>
        <taxon>Fabales</taxon>
        <taxon>Fabaceae</taxon>
        <taxon>Cercidoideae</taxon>
        <taxon>Cercideae</taxon>
        <taxon>Bauhiniinae</taxon>
        <taxon>Bauhinia</taxon>
    </lineage>
</organism>
<dbReference type="Proteomes" id="UP000828941">
    <property type="component" value="Chromosome 8"/>
</dbReference>
<evidence type="ECO:0000313" key="2">
    <source>
        <dbReference type="Proteomes" id="UP000828941"/>
    </source>
</evidence>
<dbReference type="EMBL" id="CM039433">
    <property type="protein sequence ID" value="KAI4328687.1"/>
    <property type="molecule type" value="Genomic_DNA"/>
</dbReference>
<evidence type="ECO:0000313" key="1">
    <source>
        <dbReference type="EMBL" id="KAI4328687.1"/>
    </source>
</evidence>
<accession>A0ACB9MX63</accession>